<feature type="transmembrane region" description="Helical" evidence="1">
    <location>
        <begin position="187"/>
        <end position="209"/>
    </location>
</feature>
<dbReference type="EMBL" id="BAAAZA010000032">
    <property type="protein sequence ID" value="GAA3894236.1"/>
    <property type="molecule type" value="Genomic_DNA"/>
</dbReference>
<feature type="transmembrane region" description="Helical" evidence="1">
    <location>
        <begin position="7"/>
        <end position="23"/>
    </location>
</feature>
<sequence>MRWTRWGLVVLAGSLVWLIGSFGNAVPGAAFVGILSALAVWHGWNDLRKTRRPFRLQIDGRGITLHDAVLSWEQIDAVALWHDRAADSDTTPPDPRLMLWTAPGVTLPRKQDRTWDARNRYTLVNCSDLDQSVSQLTTALAKHGGARFETAPRAVRPPIPVTVAGPELSVPGGERTFTADQGAGRKAVIWTMLALLCSAVFVSLNLYLIYHPDKADYDSGAGIPVTVAALAALVFWIQVRSSYVRWRKPLRLRIGGAGIGMREVAGEERYFQWAQIATVSVGPQPYSSDSHPCLTVWPLPGTHAHDHPSHLSDGHRAYVLPGLDRLPGGVAAVVPVLRAYAGERYAETA</sequence>
<name>A0ABP7L542_9ACTN</name>
<gene>
    <name evidence="2" type="ORF">GCM10022207_72880</name>
</gene>
<accession>A0ABP7L542</accession>
<keyword evidence="1" id="KW-0472">Membrane</keyword>
<keyword evidence="1" id="KW-1133">Transmembrane helix</keyword>
<dbReference type="RefSeq" id="WP_345553403.1">
    <property type="nucleotide sequence ID" value="NZ_BAAAZA010000032.1"/>
</dbReference>
<organism evidence="2 3">
    <name type="scientific">Streptomyces lannensis</name>
    <dbReference type="NCBI Taxonomy" id="766498"/>
    <lineage>
        <taxon>Bacteria</taxon>
        <taxon>Bacillati</taxon>
        <taxon>Actinomycetota</taxon>
        <taxon>Actinomycetes</taxon>
        <taxon>Kitasatosporales</taxon>
        <taxon>Streptomycetaceae</taxon>
        <taxon>Streptomyces</taxon>
    </lineage>
</organism>
<dbReference type="Proteomes" id="UP001501563">
    <property type="component" value="Unassembled WGS sequence"/>
</dbReference>
<evidence type="ECO:0000313" key="3">
    <source>
        <dbReference type="Proteomes" id="UP001501563"/>
    </source>
</evidence>
<evidence type="ECO:0000313" key="2">
    <source>
        <dbReference type="EMBL" id="GAA3894236.1"/>
    </source>
</evidence>
<protein>
    <submittedName>
        <fullName evidence="2">Uncharacterized protein</fullName>
    </submittedName>
</protein>
<keyword evidence="1" id="KW-0812">Transmembrane</keyword>
<evidence type="ECO:0000256" key="1">
    <source>
        <dbReference type="SAM" id="Phobius"/>
    </source>
</evidence>
<keyword evidence="3" id="KW-1185">Reference proteome</keyword>
<feature type="transmembrane region" description="Helical" evidence="1">
    <location>
        <begin position="29"/>
        <end position="47"/>
    </location>
</feature>
<comment type="caution">
    <text evidence="2">The sequence shown here is derived from an EMBL/GenBank/DDBJ whole genome shotgun (WGS) entry which is preliminary data.</text>
</comment>
<reference evidence="3" key="1">
    <citation type="journal article" date="2019" name="Int. J. Syst. Evol. Microbiol.">
        <title>The Global Catalogue of Microorganisms (GCM) 10K type strain sequencing project: providing services to taxonomists for standard genome sequencing and annotation.</title>
        <authorList>
            <consortium name="The Broad Institute Genomics Platform"/>
            <consortium name="The Broad Institute Genome Sequencing Center for Infectious Disease"/>
            <person name="Wu L."/>
            <person name="Ma J."/>
        </authorList>
    </citation>
    <scope>NUCLEOTIDE SEQUENCE [LARGE SCALE GENOMIC DNA]</scope>
    <source>
        <strain evidence="3">JCM 16578</strain>
    </source>
</reference>
<feature type="transmembrane region" description="Helical" evidence="1">
    <location>
        <begin position="221"/>
        <end position="239"/>
    </location>
</feature>
<proteinExistence type="predicted"/>